<proteinExistence type="predicted"/>
<dbReference type="InterPro" id="IPR016181">
    <property type="entry name" value="Acyl_CoA_acyltransferase"/>
</dbReference>
<name>A0ABY4MV93_9MICO</name>
<dbReference type="SUPFAM" id="SSF55729">
    <property type="entry name" value="Acyl-CoA N-acyltransferases (Nat)"/>
    <property type="match status" value="1"/>
</dbReference>
<organism evidence="2">
    <name type="scientific">Gulosibacter sediminis</name>
    <dbReference type="NCBI Taxonomy" id="1729695"/>
    <lineage>
        <taxon>Bacteria</taxon>
        <taxon>Bacillati</taxon>
        <taxon>Actinomycetota</taxon>
        <taxon>Actinomycetes</taxon>
        <taxon>Micrococcales</taxon>
        <taxon>Microbacteriaceae</taxon>
        <taxon>Gulosibacter</taxon>
    </lineage>
</organism>
<protein>
    <submittedName>
        <fullName evidence="2">Aminoacyltransferase</fullName>
    </submittedName>
</protein>
<reference evidence="2" key="1">
    <citation type="submission" date="2022-05" db="EMBL/GenBank/DDBJ databases">
        <title>Complete genome sequence of toluene-degrading Gulosibacter sediminis strain ACHW.36C.</title>
        <authorList>
            <person name="Wai A.C."/>
            <person name="Lai G.K."/>
            <person name="Griffin S.D."/>
            <person name="Leung F.C."/>
        </authorList>
    </citation>
    <scope>NUCLEOTIDE SEQUENCE [LARGE SCALE GENOMIC DNA]</scope>
    <source>
        <strain evidence="2">ACHW.36C</strain>
    </source>
</reference>
<dbReference type="EMBL" id="CP097160">
    <property type="protein sequence ID" value="UQN14343.1"/>
    <property type="molecule type" value="Genomic_DNA"/>
</dbReference>
<sequence length="350" mass="38809">MQHDVDHLPAYLAAHDAFRGGASQLAVVEDDVGALLVPLRILGRNGGSLDAASSEVRSAPLFTDGTSIEWRREAIRELLIFLRRRGVVSLFLRFHPLLDSSAAEFSRFGAVVEHGPTFNIQLDRPLDDIRAAMSKSHRRGIRKFQAAGYDYSPDPDWEALPDFHAIYAQTMERVGASDDFRFTLDYFERLRDTLSDHVSLWTLEVDGLLAMGGIVTECGGIVQGLYGAVNAEFHGEIPQIGSYDAEVQWALARRAQNYFFDGAAYESLRRFKAGMTTHQPVSSSARIVIDPVEFGRQCAAWELVAERPVPHSDDFFPPYRRTGVTGRGERHAATVEADEPSATIRDLAGS</sequence>
<dbReference type="Gene3D" id="3.40.630.30">
    <property type="match status" value="1"/>
</dbReference>
<accession>A0ABY4MV93</accession>
<evidence type="ECO:0000256" key="1">
    <source>
        <dbReference type="SAM" id="MobiDB-lite"/>
    </source>
</evidence>
<feature type="region of interest" description="Disordered" evidence="1">
    <location>
        <begin position="326"/>
        <end position="350"/>
    </location>
</feature>
<gene>
    <name evidence="2" type="ORF">M3M28_09815</name>
</gene>
<evidence type="ECO:0000313" key="2">
    <source>
        <dbReference type="EMBL" id="UQN14343.1"/>
    </source>
</evidence>